<evidence type="ECO:0000256" key="10">
    <source>
        <dbReference type="SAM" id="SignalP"/>
    </source>
</evidence>
<reference evidence="13" key="1">
    <citation type="submission" date="2021-01" db="EMBL/GenBank/DDBJ databases">
        <title>Fulvivirga kasyanovii gen. nov., sp nov., a novel member of the phylum Bacteroidetes isolated from seawater in a mussel farm.</title>
        <authorList>
            <person name="Zhao L.-H."/>
            <person name="Wang Z.-J."/>
        </authorList>
    </citation>
    <scope>NUCLEOTIDE SEQUENCE</scope>
    <source>
        <strain evidence="13">29W222</strain>
    </source>
</reference>
<dbReference type="Pfam" id="PF00593">
    <property type="entry name" value="TonB_dep_Rec_b-barrel"/>
    <property type="match status" value="1"/>
</dbReference>
<evidence type="ECO:0000256" key="4">
    <source>
        <dbReference type="ARBA" id="ARBA00022692"/>
    </source>
</evidence>
<keyword evidence="14" id="KW-1185">Reference proteome</keyword>
<feature type="domain" description="TonB-dependent receptor-like beta-barrel" evidence="11">
    <location>
        <begin position="443"/>
        <end position="822"/>
    </location>
</feature>
<keyword evidence="6 8" id="KW-0472">Membrane</keyword>
<dbReference type="InterPro" id="IPR012910">
    <property type="entry name" value="Plug_dom"/>
</dbReference>
<dbReference type="InterPro" id="IPR023997">
    <property type="entry name" value="TonB-dep_OMP_SusC/RagA_CS"/>
</dbReference>
<proteinExistence type="inferred from homology"/>
<evidence type="ECO:0000256" key="3">
    <source>
        <dbReference type="ARBA" id="ARBA00022452"/>
    </source>
</evidence>
<dbReference type="GO" id="GO:0009279">
    <property type="term" value="C:cell outer membrane"/>
    <property type="evidence" value="ECO:0007669"/>
    <property type="project" value="UniProtKB-SubCell"/>
</dbReference>
<organism evidence="13 14">
    <name type="scientific">Fulvivirga marina</name>
    <dbReference type="NCBI Taxonomy" id="2494733"/>
    <lineage>
        <taxon>Bacteria</taxon>
        <taxon>Pseudomonadati</taxon>
        <taxon>Bacteroidota</taxon>
        <taxon>Cytophagia</taxon>
        <taxon>Cytophagales</taxon>
        <taxon>Fulvivirgaceae</taxon>
        <taxon>Fulvivirga</taxon>
    </lineage>
</organism>
<evidence type="ECO:0000256" key="2">
    <source>
        <dbReference type="ARBA" id="ARBA00022448"/>
    </source>
</evidence>
<feature type="signal peptide" evidence="10">
    <location>
        <begin position="1"/>
        <end position="20"/>
    </location>
</feature>
<keyword evidence="10" id="KW-0732">Signal</keyword>
<dbReference type="RefSeq" id="WP_202856132.1">
    <property type="nucleotide sequence ID" value="NZ_JAEUGD010000031.1"/>
</dbReference>
<keyword evidence="2 8" id="KW-0813">Transport</keyword>
<dbReference type="InterPro" id="IPR000531">
    <property type="entry name" value="Beta-barrel_TonB"/>
</dbReference>
<evidence type="ECO:0000256" key="5">
    <source>
        <dbReference type="ARBA" id="ARBA00023077"/>
    </source>
</evidence>
<evidence type="ECO:0000259" key="11">
    <source>
        <dbReference type="Pfam" id="PF00593"/>
    </source>
</evidence>
<dbReference type="Gene3D" id="2.40.170.20">
    <property type="entry name" value="TonB-dependent receptor, beta-barrel domain"/>
    <property type="match status" value="1"/>
</dbReference>
<dbReference type="SUPFAM" id="SSF49464">
    <property type="entry name" value="Carboxypeptidase regulatory domain-like"/>
    <property type="match status" value="1"/>
</dbReference>
<keyword evidence="5 9" id="KW-0798">TonB box</keyword>
<dbReference type="AlphaFoldDB" id="A0A937KE00"/>
<keyword evidence="7 8" id="KW-0998">Cell outer membrane</keyword>
<evidence type="ECO:0000256" key="9">
    <source>
        <dbReference type="RuleBase" id="RU003357"/>
    </source>
</evidence>
<dbReference type="InterPro" id="IPR008969">
    <property type="entry name" value="CarboxyPept-like_regulatory"/>
</dbReference>
<accession>A0A937KE00</accession>
<dbReference type="Pfam" id="PF13715">
    <property type="entry name" value="CarbopepD_reg_2"/>
    <property type="match status" value="1"/>
</dbReference>
<keyword evidence="3 8" id="KW-1134">Transmembrane beta strand</keyword>
<sequence>MKKFLLFGLLVPLLTLNVMAQRQVSGKIIDENEQAPLPGVNIIVKGTSIGTTSDVNGAYSLEVPEESSELIFSFIGYKTVEVNVGNRSAIDVALAQDITQLGEVVVTALGIEREQKSLGYAVSEVEGEELTEAKEVNFVNSLSGKVPGLQISQTNGGPGSSTRVVIRGNSSLLGDNQALFVVDGVPVLNSGEGEGADFSGNKDYGSPIQDINPEDIESISVLRGPNAAALYGSRGANGVILITTKKGINRKGIGVTLNSNLTFESPLINPDFQNEYGQGRYDGAQQKAVHDIDAVGSWGPAINPSLQVARFDGQGTVPYAAAGDDFDNFFRTGVTATNSISVNGGNDRATFRLGYTNLDNKGINPGSDFKRNSFNLRLGSNITDKFYVDTKVTYTKTDATNRLEFGESRFNPMQGFLLKPRSISADIAEQYSASPISGLPGAYESNNWGYGINPFYLADRELNKDSRDHYLGLITLKYDLTDWMNFQVRASQDYSVFDVEDISPIGANPQAYDGTMTVQNSKQTRRTYDAILNISKDLSEQFSLGANIGVSQNRIFGDRTFIIANDQVAPGLNSINNFENKVGSTLKSDEKVNSVFGSLQFGFKDVVFIEATGRNDWSSTLPADNNSFFYPSVTATAILSDMLNLDGGVLSFAKLRAGWAQVGNGTTPYNLYNAYIISQDTYNGEVFLYYGNESSSTPYEGSQYGISLKNPNLKPEQTTSVEFGTELGFLNNRIKLDLTYYNSKSKDQIFNVGISKTTGSETVVVNSGEIQNKGVELGLTAQPVKKGDFTWDIRLSYSKNTSEVLSLAPEYDLEDLRLGGDFNNRIQVFASTGRPYGDLVGSTYTRDDNGNIVYGQDGLPVIGEVGVIGNSNPDFLAGINNTFSYKSFSLGFLIDIRSGGQLYSLTENDMHSMGVLEETLNGRAYYSGGNGIMVPAGATVVDADGNEGGTLDPTVAARGVDPNVYWGRLGGISEAWVYDADYVKLRQLSLSYTLPSSMFNDTFINRVKVGYVARNLAILHKKTDNIDPESSFSSGNLQGIDSYGLPPTRSHGFQLTVEF</sequence>
<dbReference type="NCBIfam" id="TIGR04056">
    <property type="entry name" value="OMP_RagA_SusC"/>
    <property type="match status" value="1"/>
</dbReference>
<evidence type="ECO:0000256" key="1">
    <source>
        <dbReference type="ARBA" id="ARBA00004571"/>
    </source>
</evidence>
<dbReference type="Proteomes" id="UP000614216">
    <property type="component" value="Unassembled WGS sequence"/>
</dbReference>
<comment type="subcellular location">
    <subcellularLocation>
        <location evidence="1 8">Cell outer membrane</location>
        <topology evidence="1 8">Multi-pass membrane protein</topology>
    </subcellularLocation>
</comment>
<comment type="similarity">
    <text evidence="8 9">Belongs to the TonB-dependent receptor family.</text>
</comment>
<evidence type="ECO:0000313" key="13">
    <source>
        <dbReference type="EMBL" id="MBL6446600.1"/>
    </source>
</evidence>
<name>A0A937KE00_9BACT</name>
<dbReference type="Gene3D" id="2.60.40.1120">
    <property type="entry name" value="Carboxypeptidase-like, regulatory domain"/>
    <property type="match status" value="1"/>
</dbReference>
<keyword evidence="4 8" id="KW-0812">Transmembrane</keyword>
<dbReference type="InterPro" id="IPR036942">
    <property type="entry name" value="Beta-barrel_TonB_sf"/>
</dbReference>
<dbReference type="InterPro" id="IPR037066">
    <property type="entry name" value="Plug_dom_sf"/>
</dbReference>
<evidence type="ECO:0000256" key="6">
    <source>
        <dbReference type="ARBA" id="ARBA00023136"/>
    </source>
</evidence>
<evidence type="ECO:0000256" key="8">
    <source>
        <dbReference type="PROSITE-ProRule" id="PRU01360"/>
    </source>
</evidence>
<dbReference type="Pfam" id="PF07715">
    <property type="entry name" value="Plug"/>
    <property type="match status" value="1"/>
</dbReference>
<evidence type="ECO:0000259" key="12">
    <source>
        <dbReference type="Pfam" id="PF07715"/>
    </source>
</evidence>
<dbReference type="SUPFAM" id="SSF56935">
    <property type="entry name" value="Porins"/>
    <property type="match status" value="1"/>
</dbReference>
<feature type="chain" id="PRO_5037244756" evidence="10">
    <location>
        <begin position="21"/>
        <end position="1059"/>
    </location>
</feature>
<gene>
    <name evidence="13" type="ORF">JMN32_09780</name>
</gene>
<protein>
    <submittedName>
        <fullName evidence="13">SusC/RagA family TonB-linked outer membrane protein</fullName>
    </submittedName>
</protein>
<dbReference type="InterPro" id="IPR023996">
    <property type="entry name" value="TonB-dep_OMP_SusC/RagA"/>
</dbReference>
<dbReference type="InterPro" id="IPR039426">
    <property type="entry name" value="TonB-dep_rcpt-like"/>
</dbReference>
<evidence type="ECO:0000313" key="14">
    <source>
        <dbReference type="Proteomes" id="UP000614216"/>
    </source>
</evidence>
<comment type="caution">
    <text evidence="13">The sequence shown here is derived from an EMBL/GenBank/DDBJ whole genome shotgun (WGS) entry which is preliminary data.</text>
</comment>
<evidence type="ECO:0000256" key="7">
    <source>
        <dbReference type="ARBA" id="ARBA00023237"/>
    </source>
</evidence>
<dbReference type="NCBIfam" id="TIGR04057">
    <property type="entry name" value="SusC_RagA_signa"/>
    <property type="match status" value="1"/>
</dbReference>
<feature type="domain" description="TonB-dependent receptor plug" evidence="12">
    <location>
        <begin position="116"/>
        <end position="239"/>
    </location>
</feature>
<dbReference type="PROSITE" id="PS52016">
    <property type="entry name" value="TONB_DEPENDENT_REC_3"/>
    <property type="match status" value="1"/>
</dbReference>
<dbReference type="Gene3D" id="2.170.130.10">
    <property type="entry name" value="TonB-dependent receptor, plug domain"/>
    <property type="match status" value="1"/>
</dbReference>
<dbReference type="EMBL" id="JAEUGD010000031">
    <property type="protein sequence ID" value="MBL6446600.1"/>
    <property type="molecule type" value="Genomic_DNA"/>
</dbReference>